<dbReference type="OrthoDB" id="4250793at2759"/>
<dbReference type="Proteomes" id="UP000002058">
    <property type="component" value="Unassembled WGS sequence"/>
</dbReference>
<proteinExistence type="predicted"/>
<organism evidence="1 2">
    <name type="scientific">Uncinocarpus reesii (strain UAMH 1704)</name>
    <dbReference type="NCBI Taxonomy" id="336963"/>
    <lineage>
        <taxon>Eukaryota</taxon>
        <taxon>Fungi</taxon>
        <taxon>Dikarya</taxon>
        <taxon>Ascomycota</taxon>
        <taxon>Pezizomycotina</taxon>
        <taxon>Eurotiomycetes</taxon>
        <taxon>Eurotiomycetidae</taxon>
        <taxon>Onygenales</taxon>
        <taxon>Onygenaceae</taxon>
        <taxon>Uncinocarpus</taxon>
    </lineage>
</organism>
<evidence type="ECO:0000313" key="1">
    <source>
        <dbReference type="EMBL" id="EEP80471.1"/>
    </source>
</evidence>
<dbReference type="VEuPathDB" id="FungiDB:UREG_05313"/>
<gene>
    <name evidence="1" type="ORF">UREG_05313</name>
</gene>
<keyword evidence="2" id="KW-1185">Reference proteome</keyword>
<dbReference type="AlphaFoldDB" id="C4JS74"/>
<dbReference type="EMBL" id="CH476617">
    <property type="protein sequence ID" value="EEP80471.1"/>
    <property type="molecule type" value="Genomic_DNA"/>
</dbReference>
<evidence type="ECO:0000313" key="2">
    <source>
        <dbReference type="Proteomes" id="UP000002058"/>
    </source>
</evidence>
<sequence length="421" mass="45952">MAADTAPFPPHSWLGYGLDLTSITPTNITTVTQHVLRAIRIIELKRGGTVQTYGGVTWTVPDNVNVAADAGNSETSQTSYTNGSVAASNLEADASLSGQYLAVSAGASANYSISKTFHSSYQYFMFNFRQVLLEVGLENFAENQYQRACMAHVVKTYKTFFGTFGSHVVTGTTYGSRFQLAQFNGLTASGNFDASIKTTDQYKTFETSVQKNCSCQGGDTSIGTKIASDPTTTDVYTSYASWTKSSQTTPGVMTMQTMSLWELMTAAMDDTLNLRAGDVEKAFSWIVENPATHHTKCTLIVNSDWGEVGLLNPSAFIIPDPDNPPPTDKTIFSRTKIRWGLEHSHDFQREIRIDFIIQNDGSPVDIELSHGSDGSTSGSGACSAIIGNEPQYDNTGIQDNNWNTKWFYKCPVNPNPVARQP</sequence>
<evidence type="ECO:0008006" key="3">
    <source>
        <dbReference type="Google" id="ProtNLM"/>
    </source>
</evidence>
<dbReference type="OMA" id="KTHMERT"/>
<reference evidence="2" key="1">
    <citation type="journal article" date="2009" name="Genome Res.">
        <title>Comparative genomic analyses of the human fungal pathogens Coccidioides and their relatives.</title>
        <authorList>
            <person name="Sharpton T.J."/>
            <person name="Stajich J.E."/>
            <person name="Rounsley S.D."/>
            <person name="Gardner M.J."/>
            <person name="Wortman J.R."/>
            <person name="Jordar V.S."/>
            <person name="Maiti R."/>
            <person name="Kodira C.D."/>
            <person name="Neafsey D.E."/>
            <person name="Zeng Q."/>
            <person name="Hung C.-Y."/>
            <person name="McMahan C."/>
            <person name="Muszewska A."/>
            <person name="Grynberg M."/>
            <person name="Mandel M.A."/>
            <person name="Kellner E.M."/>
            <person name="Barker B.M."/>
            <person name="Galgiani J.N."/>
            <person name="Orbach M.J."/>
            <person name="Kirkland T.N."/>
            <person name="Cole G.T."/>
            <person name="Henn M.R."/>
            <person name="Birren B.W."/>
            <person name="Taylor J.W."/>
        </authorList>
    </citation>
    <scope>NUCLEOTIDE SEQUENCE [LARGE SCALE GENOMIC DNA]</scope>
    <source>
        <strain evidence="2">UAMH 1704</strain>
    </source>
</reference>
<dbReference type="eggNOG" id="ENOG502SRED">
    <property type="taxonomic scope" value="Eukaryota"/>
</dbReference>
<protein>
    <recommendedName>
        <fullName evidence="3">MACPF domain-containing protein</fullName>
    </recommendedName>
</protein>
<name>C4JS74_UNCRE</name>
<dbReference type="GeneID" id="8442172"/>
<dbReference type="InParanoid" id="C4JS74"/>
<dbReference type="HOGENOM" id="CLU_046019_0_0_1"/>
<dbReference type="RefSeq" id="XP_002584624.1">
    <property type="nucleotide sequence ID" value="XM_002584578.1"/>
</dbReference>
<dbReference type="KEGG" id="ure:UREG_05313"/>
<accession>C4JS74</accession>